<feature type="transmembrane region" description="Helical" evidence="2">
    <location>
        <begin position="716"/>
        <end position="733"/>
    </location>
</feature>
<evidence type="ECO:0000256" key="2">
    <source>
        <dbReference type="SAM" id="Phobius"/>
    </source>
</evidence>
<feature type="transmembrane region" description="Helical" evidence="2">
    <location>
        <begin position="430"/>
        <end position="450"/>
    </location>
</feature>
<keyword evidence="2" id="KW-0812">Transmembrane</keyword>
<feature type="transmembrane region" description="Helical" evidence="2">
    <location>
        <begin position="33"/>
        <end position="51"/>
    </location>
</feature>
<dbReference type="RefSeq" id="WP_006971332.1">
    <property type="nucleotide sequence ID" value="NZ_ABCS01000019.1"/>
</dbReference>
<feature type="transmembrane region" description="Helical" evidence="2">
    <location>
        <begin position="229"/>
        <end position="259"/>
    </location>
</feature>
<feature type="transmembrane region" description="Helical" evidence="2">
    <location>
        <begin position="176"/>
        <end position="196"/>
    </location>
</feature>
<feature type="region of interest" description="Disordered" evidence="1">
    <location>
        <begin position="1"/>
        <end position="22"/>
    </location>
</feature>
<organism evidence="3 4">
    <name type="scientific">Plesiocystis pacifica SIR-1</name>
    <dbReference type="NCBI Taxonomy" id="391625"/>
    <lineage>
        <taxon>Bacteria</taxon>
        <taxon>Pseudomonadati</taxon>
        <taxon>Myxococcota</taxon>
        <taxon>Polyangia</taxon>
        <taxon>Nannocystales</taxon>
        <taxon>Nannocystaceae</taxon>
        <taxon>Plesiocystis</taxon>
    </lineage>
</organism>
<dbReference type="AlphaFoldDB" id="A6G3N3"/>
<feature type="region of interest" description="Disordered" evidence="1">
    <location>
        <begin position="661"/>
        <end position="685"/>
    </location>
</feature>
<evidence type="ECO:0000313" key="3">
    <source>
        <dbReference type="EMBL" id="EDM79420.1"/>
    </source>
</evidence>
<name>A6G3N3_9BACT</name>
<feature type="transmembrane region" description="Helical" evidence="2">
    <location>
        <begin position="147"/>
        <end position="164"/>
    </location>
</feature>
<gene>
    <name evidence="3" type="ORF">PPSIR1_34877</name>
</gene>
<protein>
    <submittedName>
        <fullName evidence="3">Uncharacterized protein</fullName>
    </submittedName>
</protein>
<sequence length="934" mass="100468">MSPAADRDAPPARPQADGPGAEDSARARWLARLARAAPVLAVLGFAMWLLWPVPAGSMPLSADHTVHLTRIVLTAQRLGSSASLSGWEPTWFFGFPLGDLYPQLGDLLIIAVHHLSLGLLDWPAAYALGFTVVFAAQGLVLLRVGRLFGLGPWPGLIAAALILADPGFTREGGWMYTVYFGVWPQALATSLAWLGLGELLRALGFGESAANPDGDEISPPSAVITRSTALAALTVGAALLAHPIALPTLLLGVGALLVTALPRAPAHWREGLGRCALVGLAAALIAAWWWVPMLQNRAWMASYGWLFASFEAMTGWLRDGQFAQRMPAAVGYAAIAGIALACLGVGKVGRFVALFSVGQWLLASSDVFWELRLDRLSEGFTHIQYQRFLIGAKPGLYLCAGLAISAAVAWAWAWIDRARDDALPTWKRAGLALAGLAAGISGLVAGGYALSHSRAALAEFEVGQVQVQRDPRDPELDADYEAFTAWAAERWAEREADYRIAVDAPRNSHWAMDAPVWTGTPQYKFGFTPGDNFVHKPESSQRELLDALGVRYLVRRKARPQPGQEARPRRGELARFGAISVRERARAAPWPLVQLRGEGVNADSVELLEADLRAGLVRAQLRGEDLDDRLLVFAIAGYPRWQLSLDGEPLEWFELPVRGDGPSATPRERRAGALRGGKAGGDDGSEPTLIAARVPANTPDGATLELRYQGRDRVEAIAELLSALTLLIALGALAWPERATSLREPPEQLVEALAHPAVVALALATVLGLAGQRWFEARGREASTALGRLEAGTIREATRVEAGPVKTAMLIRPAVLMRPRVDAPAQLELELETMPASLRGWYGLDDDQAKQRRGYARHTLVIEARPADAPEAWTTLATINVPVRPQQVPLTLDTGALAGQAAVLRITDTLDGKRRPRLGLNLELDPAAAAEASP</sequence>
<feature type="transmembrane region" description="Helical" evidence="2">
    <location>
        <begin position="124"/>
        <end position="141"/>
    </location>
</feature>
<feature type="transmembrane region" description="Helical" evidence="2">
    <location>
        <begin position="271"/>
        <end position="291"/>
    </location>
</feature>
<keyword evidence="2" id="KW-0472">Membrane</keyword>
<keyword evidence="4" id="KW-1185">Reference proteome</keyword>
<dbReference type="EMBL" id="ABCS01000019">
    <property type="protein sequence ID" value="EDM79420.1"/>
    <property type="molecule type" value="Genomic_DNA"/>
</dbReference>
<evidence type="ECO:0000256" key="1">
    <source>
        <dbReference type="SAM" id="MobiDB-lite"/>
    </source>
</evidence>
<accession>A6G3N3</accession>
<comment type="caution">
    <text evidence="3">The sequence shown here is derived from an EMBL/GenBank/DDBJ whole genome shotgun (WGS) entry which is preliminary data.</text>
</comment>
<proteinExistence type="predicted"/>
<feature type="transmembrane region" description="Helical" evidence="2">
    <location>
        <begin position="297"/>
        <end position="317"/>
    </location>
</feature>
<evidence type="ECO:0000313" key="4">
    <source>
        <dbReference type="Proteomes" id="UP000005801"/>
    </source>
</evidence>
<dbReference type="Proteomes" id="UP000005801">
    <property type="component" value="Unassembled WGS sequence"/>
</dbReference>
<dbReference type="OrthoDB" id="5488410at2"/>
<feature type="compositionally biased region" description="Basic and acidic residues" evidence="1">
    <location>
        <begin position="1"/>
        <end position="10"/>
    </location>
</feature>
<keyword evidence="2" id="KW-1133">Transmembrane helix</keyword>
<feature type="transmembrane region" description="Helical" evidence="2">
    <location>
        <begin position="753"/>
        <end position="770"/>
    </location>
</feature>
<dbReference type="STRING" id="391625.PPSIR1_34877"/>
<reference evidence="3 4" key="1">
    <citation type="submission" date="2007-06" db="EMBL/GenBank/DDBJ databases">
        <authorList>
            <person name="Shimkets L."/>
            <person name="Ferriera S."/>
            <person name="Johnson J."/>
            <person name="Kravitz S."/>
            <person name="Beeson K."/>
            <person name="Sutton G."/>
            <person name="Rogers Y.-H."/>
            <person name="Friedman R."/>
            <person name="Frazier M."/>
            <person name="Venter J.C."/>
        </authorList>
    </citation>
    <scope>NUCLEOTIDE SEQUENCE [LARGE SCALE GENOMIC DNA]</scope>
    <source>
        <strain evidence="3 4">SIR-1</strain>
    </source>
</reference>
<feature type="transmembrane region" description="Helical" evidence="2">
    <location>
        <begin position="394"/>
        <end position="415"/>
    </location>
</feature>
<feature type="transmembrane region" description="Helical" evidence="2">
    <location>
        <begin position="329"/>
        <end position="346"/>
    </location>
</feature>